<dbReference type="Proteomes" id="UP000827872">
    <property type="component" value="Linkage Group LG01"/>
</dbReference>
<keyword evidence="2" id="KW-1185">Reference proteome</keyword>
<organism evidence="1 2">
    <name type="scientific">Sphaerodactylus townsendi</name>
    <dbReference type="NCBI Taxonomy" id="933632"/>
    <lineage>
        <taxon>Eukaryota</taxon>
        <taxon>Metazoa</taxon>
        <taxon>Chordata</taxon>
        <taxon>Craniata</taxon>
        <taxon>Vertebrata</taxon>
        <taxon>Euteleostomi</taxon>
        <taxon>Lepidosauria</taxon>
        <taxon>Squamata</taxon>
        <taxon>Bifurcata</taxon>
        <taxon>Gekkota</taxon>
        <taxon>Sphaerodactylidae</taxon>
        <taxon>Sphaerodactylus</taxon>
    </lineage>
</organism>
<gene>
    <name evidence="1" type="ORF">K3G42_025861</name>
</gene>
<protein>
    <submittedName>
        <fullName evidence="1">Uncharacterized protein</fullName>
    </submittedName>
</protein>
<evidence type="ECO:0000313" key="1">
    <source>
        <dbReference type="EMBL" id="KAH8017058.1"/>
    </source>
</evidence>
<reference evidence="1" key="1">
    <citation type="submission" date="2021-08" db="EMBL/GenBank/DDBJ databases">
        <title>The first chromosome-level gecko genome reveals the dynamic sex chromosomes of Neotropical dwarf geckos (Sphaerodactylidae: Sphaerodactylus).</title>
        <authorList>
            <person name="Pinto B.J."/>
            <person name="Keating S.E."/>
            <person name="Gamble T."/>
        </authorList>
    </citation>
    <scope>NUCLEOTIDE SEQUENCE</scope>
    <source>
        <strain evidence="1">TG3544</strain>
    </source>
</reference>
<sequence length="369" mass="41371">MNLDSMAADIGFDMRMDAVLGRTEQLIKLEGDTLTENKIMARNLQRKLKIQKEQLHSKELHVKLLHQKIIQLEEEKQVRTALAVERDDANLTVRKLQKKLERLQKELILSRETNTDLKTKLADVNELKIRTLEQDRTIEDLSKSQEKLEKIKAKTEKQLNAVKSELHVVEREAKEDKEQAKNMLESVTSELSILKTTLEEVMKRERQRHLVKLGKCERWAKRRSRWPVALHAPDREAADLGPIFPSPGIHARGPVSIREAEAAEGQRALRPGAGTVCMGGPQAQLGGPVAGAALADRPVPTASSVRPRPQDTPALAPLGPEYPKHQRDAPASEALRLPGGEAWKQHATVKLGGYIAAFQSWEAYTELPC</sequence>
<evidence type="ECO:0000313" key="2">
    <source>
        <dbReference type="Proteomes" id="UP000827872"/>
    </source>
</evidence>
<dbReference type="EMBL" id="CM037614">
    <property type="protein sequence ID" value="KAH8017058.1"/>
    <property type="molecule type" value="Genomic_DNA"/>
</dbReference>
<accession>A0ACB8GBJ4</accession>
<name>A0ACB8GBJ4_9SAUR</name>
<proteinExistence type="predicted"/>
<comment type="caution">
    <text evidence="1">The sequence shown here is derived from an EMBL/GenBank/DDBJ whole genome shotgun (WGS) entry which is preliminary data.</text>
</comment>